<dbReference type="EMBL" id="JABMIG020000162">
    <property type="protein sequence ID" value="KAL3788071.1"/>
    <property type="molecule type" value="Genomic_DNA"/>
</dbReference>
<evidence type="ECO:0000313" key="8">
    <source>
        <dbReference type="Proteomes" id="UP001516023"/>
    </source>
</evidence>
<evidence type="ECO:0000256" key="6">
    <source>
        <dbReference type="SAM" id="MobiDB-lite"/>
    </source>
</evidence>
<keyword evidence="5" id="KW-0472">Membrane</keyword>
<evidence type="ECO:0008006" key="9">
    <source>
        <dbReference type="Google" id="ProtNLM"/>
    </source>
</evidence>
<dbReference type="Proteomes" id="UP001516023">
    <property type="component" value="Unassembled WGS sequence"/>
</dbReference>
<comment type="caution">
    <text evidence="7">The sequence shown here is derived from an EMBL/GenBank/DDBJ whole genome shotgun (WGS) entry which is preliminary data.</text>
</comment>
<keyword evidence="4" id="KW-1133">Transmembrane helix</keyword>
<proteinExistence type="inferred from homology"/>
<dbReference type="AlphaFoldDB" id="A0ABD3PL61"/>
<sequence length="126" mass="14393">MAIGVLNGETIENSAENVKDQLKPIMFTVWRFWPLVHCVTYGLLPVRHHILRVIFVDLVWKAILTSEARDDSSDEEKSTQVDEKSKDNEAFSLSSIMRHVVFEMDANATSVYAQNVNYLVDMNVGY</sequence>
<evidence type="ECO:0000256" key="5">
    <source>
        <dbReference type="ARBA" id="ARBA00023136"/>
    </source>
</evidence>
<feature type="region of interest" description="Disordered" evidence="6">
    <location>
        <begin position="67"/>
        <end position="87"/>
    </location>
</feature>
<comment type="subcellular location">
    <subcellularLocation>
        <location evidence="1">Membrane</location>
        <topology evidence="1">Multi-pass membrane protein</topology>
    </subcellularLocation>
</comment>
<keyword evidence="3" id="KW-0812">Transmembrane</keyword>
<protein>
    <recommendedName>
        <fullName evidence="9">Peroxisomal membrane protein PEX16</fullName>
    </recommendedName>
</protein>
<evidence type="ECO:0000256" key="4">
    <source>
        <dbReference type="ARBA" id="ARBA00022989"/>
    </source>
</evidence>
<evidence type="ECO:0000256" key="2">
    <source>
        <dbReference type="ARBA" id="ARBA00006824"/>
    </source>
</evidence>
<keyword evidence="8" id="KW-1185">Reference proteome</keyword>
<evidence type="ECO:0000256" key="3">
    <source>
        <dbReference type="ARBA" id="ARBA00022692"/>
    </source>
</evidence>
<dbReference type="InterPro" id="IPR007248">
    <property type="entry name" value="Mpv17_PMP22"/>
</dbReference>
<gene>
    <name evidence="7" type="ORF">HJC23_008133</name>
</gene>
<evidence type="ECO:0000256" key="1">
    <source>
        <dbReference type="ARBA" id="ARBA00004141"/>
    </source>
</evidence>
<comment type="similarity">
    <text evidence="2">Belongs to the peroxisomal membrane protein PXMP2/4 family.</text>
</comment>
<dbReference type="GO" id="GO:0016020">
    <property type="term" value="C:membrane"/>
    <property type="evidence" value="ECO:0007669"/>
    <property type="project" value="UniProtKB-SubCell"/>
</dbReference>
<accession>A0ABD3PL61</accession>
<evidence type="ECO:0000313" key="7">
    <source>
        <dbReference type="EMBL" id="KAL3788071.1"/>
    </source>
</evidence>
<name>A0ABD3PL61_9STRA</name>
<reference evidence="7 8" key="1">
    <citation type="journal article" date="2020" name="G3 (Bethesda)">
        <title>Improved Reference Genome for Cyclotella cryptica CCMP332, a Model for Cell Wall Morphogenesis, Salinity Adaptation, and Lipid Production in Diatoms (Bacillariophyta).</title>
        <authorList>
            <person name="Roberts W.R."/>
            <person name="Downey K.M."/>
            <person name="Ruck E.C."/>
            <person name="Traller J.C."/>
            <person name="Alverson A.J."/>
        </authorList>
    </citation>
    <scope>NUCLEOTIDE SEQUENCE [LARGE SCALE GENOMIC DNA]</scope>
    <source>
        <strain evidence="7 8">CCMP332</strain>
    </source>
</reference>
<organism evidence="7 8">
    <name type="scientific">Cyclotella cryptica</name>
    <dbReference type="NCBI Taxonomy" id="29204"/>
    <lineage>
        <taxon>Eukaryota</taxon>
        <taxon>Sar</taxon>
        <taxon>Stramenopiles</taxon>
        <taxon>Ochrophyta</taxon>
        <taxon>Bacillariophyta</taxon>
        <taxon>Coscinodiscophyceae</taxon>
        <taxon>Thalassiosirophycidae</taxon>
        <taxon>Stephanodiscales</taxon>
        <taxon>Stephanodiscaceae</taxon>
        <taxon>Cyclotella</taxon>
    </lineage>
</organism>
<dbReference type="Pfam" id="PF04117">
    <property type="entry name" value="Mpv17_PMP22"/>
    <property type="match status" value="1"/>
</dbReference>